<evidence type="ECO:0000313" key="2">
    <source>
        <dbReference type="WBParaSite" id="RSKR_0001095000.1"/>
    </source>
</evidence>
<sequence length="180" mass="19591">MVGKIAIFLLCLTFKFGQSNEDGRDIIKAVAKIGSPDGTIHGFATFSQEFSDEASTHIIIKLDGLPNGSFGVQIRNWGNLTRGCESFGDEFNPDNVQRHIGLRFPARKVGTIGNIVNNKFDEWNTKVSLFDRNSVIGRGIVVFEHADDNGMVASRDSMQDGSVGKPIACGIIGRYGAKII</sequence>
<organism evidence="1 2">
    <name type="scientific">Rhabditophanes sp. KR3021</name>
    <dbReference type="NCBI Taxonomy" id="114890"/>
    <lineage>
        <taxon>Eukaryota</taxon>
        <taxon>Metazoa</taxon>
        <taxon>Ecdysozoa</taxon>
        <taxon>Nematoda</taxon>
        <taxon>Chromadorea</taxon>
        <taxon>Rhabditida</taxon>
        <taxon>Tylenchina</taxon>
        <taxon>Panagrolaimomorpha</taxon>
        <taxon>Strongyloidoidea</taxon>
        <taxon>Alloionematidae</taxon>
        <taxon>Rhabditophanes</taxon>
    </lineage>
</organism>
<protein>
    <submittedName>
        <fullName evidence="2">Superoxide dismutase</fullName>
    </submittedName>
</protein>
<name>A0AC35UFZ8_9BILA</name>
<accession>A0AC35UFZ8</accession>
<proteinExistence type="predicted"/>
<dbReference type="WBParaSite" id="RSKR_0001095000.1">
    <property type="protein sequence ID" value="RSKR_0001095000.1"/>
    <property type="gene ID" value="RSKR_0001095000"/>
</dbReference>
<dbReference type="Proteomes" id="UP000095286">
    <property type="component" value="Unplaced"/>
</dbReference>
<evidence type="ECO:0000313" key="1">
    <source>
        <dbReference type="Proteomes" id="UP000095286"/>
    </source>
</evidence>
<reference evidence="2" key="1">
    <citation type="submission" date="2016-11" db="UniProtKB">
        <authorList>
            <consortium name="WormBaseParasite"/>
        </authorList>
    </citation>
    <scope>IDENTIFICATION</scope>
    <source>
        <strain evidence="2">KR3021</strain>
    </source>
</reference>